<proteinExistence type="inferred from homology"/>
<evidence type="ECO:0000256" key="2">
    <source>
        <dbReference type="ARBA" id="ARBA00022617"/>
    </source>
</evidence>
<dbReference type="GO" id="GO:0005506">
    <property type="term" value="F:iron ion binding"/>
    <property type="evidence" value="ECO:0007669"/>
    <property type="project" value="InterPro"/>
</dbReference>
<dbReference type="SUPFAM" id="SSF48264">
    <property type="entry name" value="Cytochrome P450"/>
    <property type="match status" value="1"/>
</dbReference>
<dbReference type="Gene3D" id="1.10.630.10">
    <property type="entry name" value="Cytochrome P450"/>
    <property type="match status" value="1"/>
</dbReference>
<reference evidence="7" key="1">
    <citation type="submission" date="2015-07" db="EMBL/GenBank/DDBJ databases">
        <title>Transcriptome Assembly of Anthurium amnicola.</title>
        <authorList>
            <person name="Suzuki J."/>
        </authorList>
    </citation>
    <scope>NUCLEOTIDE SEQUENCE</scope>
</reference>
<dbReference type="AlphaFoldDB" id="A0A1D1XUX4"/>
<evidence type="ECO:0000256" key="4">
    <source>
        <dbReference type="ARBA" id="ARBA00023002"/>
    </source>
</evidence>
<sequence>MAMPAELLLLLLPLVPVLLVLLKGKKEVERVKARFPPGPPGLPVIGNFHQLGKNPHHTLWELSKQYGPLMRLQLGRVPAVVVSSAQMAEEVLKTHDLKTCSRPSPTSWKRLTYDFKDVGFSPYSSTWRELRKIFVLNLVSTRKVEEFRYVREEEVERMINSISSQTSFLKPINLSKLLQALANDITCRLAFGKRFHGGGQGPQQENGSHRILKETQVLLVEFFVADYFPWAGWVDVLVGRRARLEKNFAELDAFYEEVIEEHAHPTRPLDDKHDFVDILLHLQKEDVHLTKDHIKGLLLVTDHYNY</sequence>
<name>A0A1D1XUX4_9ARAE</name>
<dbReference type="InterPro" id="IPR036396">
    <property type="entry name" value="Cyt_P450_sf"/>
</dbReference>
<dbReference type="GO" id="GO:0016705">
    <property type="term" value="F:oxidoreductase activity, acting on paired donors, with incorporation or reduction of molecular oxygen"/>
    <property type="evidence" value="ECO:0007669"/>
    <property type="project" value="InterPro"/>
</dbReference>
<evidence type="ECO:0000256" key="6">
    <source>
        <dbReference type="SAM" id="SignalP"/>
    </source>
</evidence>
<accession>A0A1D1XUX4</accession>
<evidence type="ECO:0000256" key="3">
    <source>
        <dbReference type="ARBA" id="ARBA00022723"/>
    </source>
</evidence>
<gene>
    <name evidence="7" type="primary">CYP71B35_3</name>
    <name evidence="7" type="ORF">g.116575</name>
</gene>
<organism evidence="7">
    <name type="scientific">Anthurium amnicola</name>
    <dbReference type="NCBI Taxonomy" id="1678845"/>
    <lineage>
        <taxon>Eukaryota</taxon>
        <taxon>Viridiplantae</taxon>
        <taxon>Streptophyta</taxon>
        <taxon>Embryophyta</taxon>
        <taxon>Tracheophyta</taxon>
        <taxon>Spermatophyta</taxon>
        <taxon>Magnoliopsida</taxon>
        <taxon>Liliopsida</taxon>
        <taxon>Araceae</taxon>
        <taxon>Pothoideae</taxon>
        <taxon>Potheae</taxon>
        <taxon>Anthurium</taxon>
    </lineage>
</organism>
<feature type="chain" id="PRO_5008899702" evidence="6">
    <location>
        <begin position="20"/>
        <end position="306"/>
    </location>
</feature>
<evidence type="ECO:0000256" key="1">
    <source>
        <dbReference type="ARBA" id="ARBA00010617"/>
    </source>
</evidence>
<keyword evidence="4" id="KW-0560">Oxidoreductase</keyword>
<dbReference type="InterPro" id="IPR001128">
    <property type="entry name" value="Cyt_P450"/>
</dbReference>
<keyword evidence="2" id="KW-0349">Heme</keyword>
<dbReference type="InterPro" id="IPR002401">
    <property type="entry name" value="Cyt_P450_E_grp-I"/>
</dbReference>
<dbReference type="Pfam" id="PF00067">
    <property type="entry name" value="p450"/>
    <property type="match status" value="1"/>
</dbReference>
<dbReference type="EMBL" id="GDJX01021744">
    <property type="protein sequence ID" value="JAT46192.1"/>
    <property type="molecule type" value="Transcribed_RNA"/>
</dbReference>
<keyword evidence="5" id="KW-0408">Iron</keyword>
<keyword evidence="3" id="KW-0479">Metal-binding</keyword>
<dbReference type="PANTHER" id="PTHR47955">
    <property type="entry name" value="CYTOCHROME P450 FAMILY 71 PROTEIN"/>
    <property type="match status" value="1"/>
</dbReference>
<dbReference type="GO" id="GO:0020037">
    <property type="term" value="F:heme binding"/>
    <property type="evidence" value="ECO:0007669"/>
    <property type="project" value="InterPro"/>
</dbReference>
<keyword evidence="6" id="KW-0732">Signal</keyword>
<feature type="signal peptide" evidence="6">
    <location>
        <begin position="1"/>
        <end position="19"/>
    </location>
</feature>
<evidence type="ECO:0000256" key="5">
    <source>
        <dbReference type="ARBA" id="ARBA00023004"/>
    </source>
</evidence>
<protein>
    <submittedName>
        <fullName evidence="7">Cytochrome P450 71B35</fullName>
    </submittedName>
</protein>
<comment type="similarity">
    <text evidence="1">Belongs to the cytochrome P450 family.</text>
</comment>
<dbReference type="PANTHER" id="PTHR47955:SF8">
    <property type="entry name" value="CYTOCHROME P450 71D11-LIKE"/>
    <property type="match status" value="1"/>
</dbReference>
<dbReference type="PRINTS" id="PR00463">
    <property type="entry name" value="EP450I"/>
</dbReference>
<dbReference type="GO" id="GO:0004497">
    <property type="term" value="F:monooxygenase activity"/>
    <property type="evidence" value="ECO:0007669"/>
    <property type="project" value="InterPro"/>
</dbReference>
<evidence type="ECO:0000313" key="7">
    <source>
        <dbReference type="EMBL" id="JAT46192.1"/>
    </source>
</evidence>